<dbReference type="EMBL" id="SEWE01000015">
    <property type="protein sequence ID" value="RYU80070.1"/>
    <property type="molecule type" value="Genomic_DNA"/>
</dbReference>
<name>A0A4Q5LCC2_9BACT</name>
<evidence type="ECO:0000313" key="9">
    <source>
        <dbReference type="Proteomes" id="UP000294155"/>
    </source>
</evidence>
<dbReference type="Pfam" id="PF16822">
    <property type="entry name" value="ALGX"/>
    <property type="match status" value="1"/>
</dbReference>
<keyword evidence="5" id="KW-0574">Periplasm</keyword>
<gene>
    <name evidence="8" type="ORF">EWM57_09000</name>
</gene>
<dbReference type="OrthoDB" id="175771at2"/>
<comment type="pathway">
    <text evidence="2">Glycan biosynthesis; alginate biosynthesis.</text>
</comment>
<evidence type="ECO:0000256" key="2">
    <source>
        <dbReference type="ARBA" id="ARBA00005182"/>
    </source>
</evidence>
<evidence type="ECO:0000256" key="6">
    <source>
        <dbReference type="ARBA" id="ARBA00022841"/>
    </source>
</evidence>
<feature type="domain" description="AlgX/AlgJ SGNH hydrolase-like" evidence="7">
    <location>
        <begin position="95"/>
        <end position="318"/>
    </location>
</feature>
<keyword evidence="6" id="KW-0016">Alginate biosynthesis</keyword>
<evidence type="ECO:0000259" key="7">
    <source>
        <dbReference type="Pfam" id="PF16822"/>
    </source>
</evidence>
<proteinExistence type="predicted"/>
<dbReference type="UniPathway" id="UPA00286"/>
<comment type="subcellular location">
    <subcellularLocation>
        <location evidence="1">Periplasm</location>
    </subcellularLocation>
</comment>
<keyword evidence="9" id="KW-1185">Reference proteome</keyword>
<evidence type="ECO:0000256" key="3">
    <source>
        <dbReference type="ARBA" id="ARBA00022679"/>
    </source>
</evidence>
<dbReference type="Proteomes" id="UP000294155">
    <property type="component" value="Unassembled WGS sequence"/>
</dbReference>
<dbReference type="GO" id="GO:0042121">
    <property type="term" value="P:alginic acid biosynthetic process"/>
    <property type="evidence" value="ECO:0007669"/>
    <property type="project" value="UniProtKB-UniPathway"/>
</dbReference>
<dbReference type="InterPro" id="IPR031811">
    <property type="entry name" value="ALGX/ALGJ_SGNH-like"/>
</dbReference>
<protein>
    <recommendedName>
        <fullName evidence="7">AlgX/AlgJ SGNH hydrolase-like domain-containing protein</fullName>
    </recommendedName>
</protein>
<dbReference type="SUPFAM" id="SSF52266">
    <property type="entry name" value="SGNH hydrolase"/>
    <property type="match status" value="1"/>
</dbReference>
<organism evidence="8 9">
    <name type="scientific">Hymenobacter persicinus</name>
    <dbReference type="NCBI Taxonomy" id="2025506"/>
    <lineage>
        <taxon>Bacteria</taxon>
        <taxon>Pseudomonadati</taxon>
        <taxon>Bacteroidota</taxon>
        <taxon>Cytophagia</taxon>
        <taxon>Cytophagales</taxon>
        <taxon>Hymenobacteraceae</taxon>
        <taxon>Hymenobacter</taxon>
    </lineage>
</organism>
<sequence length="431" mass="49229">MSHPYLKRLLFGGLLALFILPALQAKLAMVTVEPLDGFYDKQSHPDLTWTTLRTNNYQPQLEAYLQDRLGFRNWLIRLRNQLAYSFFHQTKVSTVVVGRDDVLYQPITIDVYLGKDYASDEELDYKVRRLKLVQDSLQAHGTQLLLVIAPSKARVMPKMIPPRYDNIPRGVSNYDGIMQAARKRGLNVLDAAALLVQWQDTARYPMFPRGGTHWSGYATALVADTMFRRVEALTHLDLPDFALQGLTVATEADSLRFTDDDLQLILNRMWEMPPYPMAYPRVVFGPETGKQRADALIIGDSFAQSFYNFYPFYQQLLGPRARYWASNEKIFWPEQTPETHTVSELNLGEQLAGRDIVMIICTEQNLGQLGFGFINQAYRLFRPLTDADKAAIDALAAKMTKEASWDEASQDGELAKHMHEKATNIYDHTHL</sequence>
<comment type="caution">
    <text evidence="8">The sequence shown here is derived from an EMBL/GenBank/DDBJ whole genome shotgun (WGS) entry which is preliminary data.</text>
</comment>
<evidence type="ECO:0000313" key="8">
    <source>
        <dbReference type="EMBL" id="RYU80070.1"/>
    </source>
</evidence>
<dbReference type="RefSeq" id="WP_129920812.1">
    <property type="nucleotide sequence ID" value="NZ_SEWE01000015.1"/>
</dbReference>
<evidence type="ECO:0000256" key="1">
    <source>
        <dbReference type="ARBA" id="ARBA00004418"/>
    </source>
</evidence>
<dbReference type="AlphaFoldDB" id="A0A4Q5LCC2"/>
<evidence type="ECO:0000256" key="5">
    <source>
        <dbReference type="ARBA" id="ARBA00022764"/>
    </source>
</evidence>
<dbReference type="GO" id="GO:0016740">
    <property type="term" value="F:transferase activity"/>
    <property type="evidence" value="ECO:0007669"/>
    <property type="project" value="UniProtKB-KW"/>
</dbReference>
<dbReference type="GO" id="GO:0042597">
    <property type="term" value="C:periplasmic space"/>
    <property type="evidence" value="ECO:0007669"/>
    <property type="project" value="UniProtKB-SubCell"/>
</dbReference>
<keyword evidence="3" id="KW-0808">Transferase</keyword>
<reference evidence="8 9" key="1">
    <citation type="submission" date="2019-02" db="EMBL/GenBank/DDBJ databases">
        <title>Bacterial novel species isolated from soil.</title>
        <authorList>
            <person name="Jung H.-Y."/>
        </authorList>
    </citation>
    <scope>NUCLEOTIDE SEQUENCE [LARGE SCALE GENOMIC DNA]</scope>
    <source>
        <strain evidence="8 9">1-3-3-3</strain>
    </source>
</reference>
<keyword evidence="4" id="KW-0732">Signal</keyword>
<evidence type="ECO:0000256" key="4">
    <source>
        <dbReference type="ARBA" id="ARBA00022729"/>
    </source>
</evidence>
<accession>A0A4Q5LCC2</accession>